<reference evidence="2 3" key="1">
    <citation type="submission" date="2019-09" db="EMBL/GenBank/DDBJ databases">
        <title>Taxonomy of Antarctic Massilia spp.: description of Massilia rubra sp. nov., Massilia aquatica sp. nov., Massilia mucilaginosa sp. nov., Massilia frigida sp. nov. isolated from streams, lakes and regoliths.</title>
        <authorList>
            <person name="Holochova P."/>
            <person name="Sedlacek I."/>
            <person name="Kralova S."/>
            <person name="Maslanova I."/>
            <person name="Busse H.-J."/>
            <person name="Stankova E."/>
            <person name="Vrbovska V."/>
            <person name="Kovarovic V."/>
            <person name="Bartak M."/>
            <person name="Svec P."/>
            <person name="Pantucek R."/>
        </authorList>
    </citation>
    <scope>NUCLEOTIDE SEQUENCE [LARGE SCALE GENOMIC DNA]</scope>
    <source>
        <strain evidence="2 3">CCM 8692</strain>
    </source>
</reference>
<dbReference type="Pfam" id="PF13569">
    <property type="entry name" value="DUF4132"/>
    <property type="match status" value="1"/>
</dbReference>
<organism evidence="2 3">
    <name type="scientific">Massilia rubra</name>
    <dbReference type="NCBI Taxonomy" id="2607910"/>
    <lineage>
        <taxon>Bacteria</taxon>
        <taxon>Pseudomonadati</taxon>
        <taxon>Pseudomonadota</taxon>
        <taxon>Betaproteobacteria</taxon>
        <taxon>Burkholderiales</taxon>
        <taxon>Oxalobacteraceae</taxon>
        <taxon>Telluria group</taxon>
        <taxon>Massilia</taxon>
    </lineage>
</organism>
<feature type="domain" description="DUF4132" evidence="1">
    <location>
        <begin position="221"/>
        <end position="285"/>
    </location>
</feature>
<protein>
    <submittedName>
        <fullName evidence="2">DUF4132 domain-containing protein</fullName>
    </submittedName>
</protein>
<comment type="caution">
    <text evidence="2">The sequence shown here is derived from an EMBL/GenBank/DDBJ whole genome shotgun (WGS) entry which is preliminary data.</text>
</comment>
<sequence>MRVIPPSDSIAPWLAAGALADMPPELAAHALPSRRYPGPPFCATSRERWVLFLTRMRENCTLQAGGDCAHQPAVIDTIERLAKRRQLGTPETDAVLLAMEKINEKRRPASEGCPFLDVLVADKGLPYAFDIMLRAQRLCLEPAAGPDKNGYEVHANSDGARQPYGITDLALRAHLAHAPQQIWEQCVRMARDAAKELHASTRPLLAALLPDAPELANELALHLAPADVAAFARLFADYELLQPFVQIGRDTHLLDDGEEKLHALGCWYGEVVPTGSLLGLLEQGWRRGPMQDGGVLREIARDLGGGYAAVLGFEPGIPAGMPGENAQQTLCSVVIWRPGEAGMRNSAPLSSLDAAVVSELIGDMARVCA</sequence>
<proteinExistence type="predicted"/>
<name>A0ABX0LQ76_9BURK</name>
<dbReference type="Proteomes" id="UP000785613">
    <property type="component" value="Unassembled WGS sequence"/>
</dbReference>
<dbReference type="EMBL" id="VUYU01000019">
    <property type="protein sequence ID" value="NHZ36605.1"/>
    <property type="molecule type" value="Genomic_DNA"/>
</dbReference>
<keyword evidence="3" id="KW-1185">Reference proteome</keyword>
<evidence type="ECO:0000313" key="2">
    <source>
        <dbReference type="EMBL" id="NHZ36605.1"/>
    </source>
</evidence>
<gene>
    <name evidence="2" type="ORF">F0185_23860</name>
</gene>
<dbReference type="RefSeq" id="WP_167228716.1">
    <property type="nucleotide sequence ID" value="NZ_VUYU01000019.1"/>
</dbReference>
<evidence type="ECO:0000313" key="3">
    <source>
        <dbReference type="Proteomes" id="UP000785613"/>
    </source>
</evidence>
<accession>A0ABX0LQ76</accession>
<dbReference type="InterPro" id="IPR025406">
    <property type="entry name" value="DUF4132"/>
</dbReference>
<evidence type="ECO:0000259" key="1">
    <source>
        <dbReference type="Pfam" id="PF13569"/>
    </source>
</evidence>